<feature type="region of interest" description="Disordered" evidence="5">
    <location>
        <begin position="152"/>
        <end position="207"/>
    </location>
</feature>
<dbReference type="Gene3D" id="3.30.460.10">
    <property type="entry name" value="Beta Polymerase, domain 2"/>
    <property type="match status" value="1"/>
</dbReference>
<dbReference type="SUPFAM" id="SSF81891">
    <property type="entry name" value="Poly A polymerase C-terminal region-like"/>
    <property type="match status" value="1"/>
</dbReference>
<keyword evidence="8" id="KW-1185">Reference proteome</keyword>
<proteinExistence type="inferred from homology"/>
<dbReference type="GO" id="GO:0001680">
    <property type="term" value="P:tRNA 3'-terminal CCA addition"/>
    <property type="evidence" value="ECO:0007669"/>
    <property type="project" value="TreeGrafter"/>
</dbReference>
<feature type="compositionally biased region" description="Acidic residues" evidence="5">
    <location>
        <begin position="898"/>
        <end position="908"/>
    </location>
</feature>
<evidence type="ECO:0000256" key="4">
    <source>
        <dbReference type="RuleBase" id="RU003953"/>
    </source>
</evidence>
<feature type="compositionally biased region" description="Low complexity" evidence="5">
    <location>
        <begin position="1"/>
        <end position="18"/>
    </location>
</feature>
<dbReference type="Proteomes" id="UP001224775">
    <property type="component" value="Unassembled WGS sequence"/>
</dbReference>
<dbReference type="Gene3D" id="1.10.3090.10">
    <property type="entry name" value="cca-adding enzyme, domain 2"/>
    <property type="match status" value="1"/>
</dbReference>
<sequence>MNSEESLSTASAAAANNSIDEMNGDDDNCAQQTESTMDAASTSPSLPSSSAAQAEHDSNNPTEAAGMETESNENEDSANIQLHEHHHTSIPTASNDAQLTNNNNDESMIIQQCKSMEEASVTTTTILESVDMMDADDHERLDGVVATTTTAASSIESNGDSPMKLASSNEEEDVNMMSVSGPSSPQVVQPPSSTNQQQQQSSNNARSLSLHLTPEEERLFTLLINSAEAYERGELIIDPNPTEKSLSARGGFTKAATATAATTTASDSTSTDKDDTNKAQGTPSAPSWLKPPPQVNHIEIRIAGGWVRDKLLRQHSVDVDVALDCMMGVQFARIVQSYLAMEQEGGENSGKSGSSGGKKEEGVMNVDDEEDTNQQQQQQQADNETKPPSQRGHEKPKKKKKKTNKQPKIGVIGANPSQSKHLETATMNIHGIDVDFVNLRAEEVYEANSRIPTSKTRMFGTPLEDALRRDFTINSLFYNIRTGKVEDWTGRGLTDLMETRLIVTPVDPHETFHDDPLRVLRAIRFCVRLDFTLHNDIVQAAMSKRVHHSLHVKVSRERVGKELEGMLTGKHARPGCALDMIAELHLAGSVFAFPGSFPGDTGHVFGPVTGHILGVDYHGCCGKDGPEAVALAATHRARGWDESSALLALLPKVMESHVDEREMFLGEGNNGSPSVMDSRLLHICAFILPFHNLTFPDAKGRECSVTTHMIKEALKWSLKDVQAVSKILQHVDEMAEILSEIRSQSLQLQSQEEGGDVQLLLPFPCRLRSGLLLRSLKEHWVTCLLTASAWEMRSCHRLEENSSGDSTSTGAIDELPSRHFYRAIVGELDLDECWKVRPHLNGKEIIKELGLPKGPLVGMYIEDQTRWMLLNPKGSRDECMAHLAERKREREQEVAKEGEDDVIVDDQNEQNVGVANGDGKTSPDNTDGSKHFSKKFRSDVDQEAEMTLNNDR</sequence>
<comment type="similarity">
    <text evidence="1 4">Belongs to the tRNA nucleotidyltransferase/poly(A) polymerase family.</text>
</comment>
<dbReference type="PANTHER" id="PTHR13734">
    <property type="entry name" value="TRNA-NUCLEOTIDYLTRANSFERASE"/>
    <property type="match status" value="1"/>
</dbReference>
<feature type="region of interest" description="Disordered" evidence="5">
    <location>
        <begin position="889"/>
        <end position="952"/>
    </location>
</feature>
<feature type="domain" description="Poly A polymerase head" evidence="6">
    <location>
        <begin position="301"/>
        <end position="360"/>
    </location>
</feature>
<feature type="region of interest" description="Disordered" evidence="5">
    <location>
        <begin position="344"/>
        <end position="419"/>
    </location>
</feature>
<feature type="compositionally biased region" description="Polar residues" evidence="5">
    <location>
        <begin position="29"/>
        <end position="38"/>
    </location>
</feature>
<organism evidence="7 8">
    <name type="scientific">Skeletonema marinoi</name>
    <dbReference type="NCBI Taxonomy" id="267567"/>
    <lineage>
        <taxon>Eukaryota</taxon>
        <taxon>Sar</taxon>
        <taxon>Stramenopiles</taxon>
        <taxon>Ochrophyta</taxon>
        <taxon>Bacillariophyta</taxon>
        <taxon>Coscinodiscophyceae</taxon>
        <taxon>Thalassiosirophycidae</taxon>
        <taxon>Thalassiosirales</taxon>
        <taxon>Skeletonemataceae</taxon>
        <taxon>Skeletonema</taxon>
        <taxon>Skeletonema marinoi-dohrnii complex</taxon>
    </lineage>
</organism>
<dbReference type="EMBL" id="JATAAI010000026">
    <property type="protein sequence ID" value="KAK1737288.1"/>
    <property type="molecule type" value="Genomic_DNA"/>
</dbReference>
<evidence type="ECO:0000256" key="2">
    <source>
        <dbReference type="ARBA" id="ARBA00022679"/>
    </source>
</evidence>
<keyword evidence="2 4" id="KW-0808">Transferase</keyword>
<evidence type="ECO:0000256" key="1">
    <source>
        <dbReference type="ARBA" id="ARBA00007265"/>
    </source>
</evidence>
<dbReference type="CDD" id="cd05398">
    <property type="entry name" value="NT_ClassII-CCAase"/>
    <property type="match status" value="1"/>
</dbReference>
<keyword evidence="3 4" id="KW-0694">RNA-binding</keyword>
<comment type="caution">
    <text evidence="7">The sequence shown here is derived from an EMBL/GenBank/DDBJ whole genome shotgun (WGS) entry which is preliminary data.</text>
</comment>
<feature type="compositionally biased region" description="Low complexity" evidence="5">
    <location>
        <begin position="255"/>
        <end position="269"/>
    </location>
</feature>
<accession>A0AAD8Y0M6</accession>
<feature type="compositionally biased region" description="Low complexity" evidence="5">
    <location>
        <begin position="178"/>
        <end position="204"/>
    </location>
</feature>
<feature type="region of interest" description="Disordered" evidence="5">
    <location>
        <begin position="1"/>
        <end position="77"/>
    </location>
</feature>
<dbReference type="InterPro" id="IPR002646">
    <property type="entry name" value="PolA_pol_head_dom"/>
</dbReference>
<dbReference type="AlphaFoldDB" id="A0AAD8Y0M6"/>
<dbReference type="Pfam" id="PF01743">
    <property type="entry name" value="PolyA_pol"/>
    <property type="match status" value="2"/>
</dbReference>
<dbReference type="SUPFAM" id="SSF81301">
    <property type="entry name" value="Nucleotidyltransferase"/>
    <property type="match status" value="2"/>
</dbReference>
<evidence type="ECO:0000256" key="5">
    <source>
        <dbReference type="SAM" id="MobiDB-lite"/>
    </source>
</evidence>
<dbReference type="EC" id="2.7.7.-" evidence="7"/>
<dbReference type="InterPro" id="IPR043519">
    <property type="entry name" value="NT_sf"/>
</dbReference>
<name>A0AAD8Y0M6_9STRA</name>
<protein>
    <submittedName>
        <fullName evidence="7">tRNA nucleotidyltransferase/poly(A) polymerase family protein</fullName>
        <ecNumber evidence="7">2.7.7.-</ecNumber>
    </submittedName>
</protein>
<gene>
    <name evidence="7" type="ORF">QTG54_012155</name>
</gene>
<evidence type="ECO:0000313" key="7">
    <source>
        <dbReference type="EMBL" id="KAK1737288.1"/>
    </source>
</evidence>
<evidence type="ECO:0000256" key="3">
    <source>
        <dbReference type="ARBA" id="ARBA00022884"/>
    </source>
</evidence>
<feature type="compositionally biased region" description="Basic residues" evidence="5">
    <location>
        <begin position="394"/>
        <end position="405"/>
    </location>
</feature>
<evidence type="ECO:0000313" key="8">
    <source>
        <dbReference type="Proteomes" id="UP001224775"/>
    </source>
</evidence>
<dbReference type="GO" id="GO:0052929">
    <property type="term" value="F:ATP:3'-cytidine-cytidine-tRNA adenylyltransferase activity"/>
    <property type="evidence" value="ECO:0007669"/>
    <property type="project" value="TreeGrafter"/>
</dbReference>
<feature type="region of interest" description="Disordered" evidence="5">
    <location>
        <begin position="255"/>
        <end position="293"/>
    </location>
</feature>
<reference evidence="7" key="1">
    <citation type="submission" date="2023-06" db="EMBL/GenBank/DDBJ databases">
        <title>Survivors Of The Sea: Transcriptome response of Skeletonema marinoi to long-term dormancy.</title>
        <authorList>
            <person name="Pinder M.I.M."/>
            <person name="Kourtchenko O."/>
            <person name="Robertson E.K."/>
            <person name="Larsson T."/>
            <person name="Maumus F."/>
            <person name="Osuna-Cruz C.M."/>
            <person name="Vancaester E."/>
            <person name="Stenow R."/>
            <person name="Vandepoele K."/>
            <person name="Ploug H."/>
            <person name="Bruchert V."/>
            <person name="Godhe A."/>
            <person name="Topel M."/>
        </authorList>
    </citation>
    <scope>NUCLEOTIDE SEQUENCE</scope>
    <source>
        <strain evidence="7">R05AC</strain>
    </source>
</reference>
<dbReference type="PANTHER" id="PTHR13734:SF5">
    <property type="entry name" value="CCA TRNA NUCLEOTIDYLTRANSFERASE, MITOCHONDRIAL"/>
    <property type="match status" value="1"/>
</dbReference>
<feature type="compositionally biased region" description="Low complexity" evidence="5">
    <location>
        <begin position="39"/>
        <end position="53"/>
    </location>
</feature>
<keyword evidence="7" id="KW-0548">Nucleotidyltransferase</keyword>
<feature type="domain" description="Poly A polymerase head" evidence="6">
    <location>
        <begin position="388"/>
        <end position="500"/>
    </location>
</feature>
<dbReference type="GO" id="GO:0052927">
    <property type="term" value="F:CC tRNA cytidylyltransferase activity"/>
    <property type="evidence" value="ECO:0007669"/>
    <property type="project" value="TreeGrafter"/>
</dbReference>
<dbReference type="GO" id="GO:0003723">
    <property type="term" value="F:RNA binding"/>
    <property type="evidence" value="ECO:0007669"/>
    <property type="project" value="UniProtKB-KW"/>
</dbReference>
<evidence type="ECO:0000259" key="6">
    <source>
        <dbReference type="Pfam" id="PF01743"/>
    </source>
</evidence>